<dbReference type="PANTHER" id="PTHR30290">
    <property type="entry name" value="PERIPLASMIC BINDING COMPONENT OF ABC TRANSPORTER"/>
    <property type="match status" value="1"/>
</dbReference>
<dbReference type="InterPro" id="IPR030678">
    <property type="entry name" value="Peptide/Ni-bd"/>
</dbReference>
<evidence type="ECO:0000256" key="3">
    <source>
        <dbReference type="ARBA" id="ARBA00022448"/>
    </source>
</evidence>
<evidence type="ECO:0000256" key="4">
    <source>
        <dbReference type="ARBA" id="ARBA00022729"/>
    </source>
</evidence>
<sequence length="522" mass="58189">MTQKFDPRRRAILKAAIAGGAGAAISPFLGSPLSFAQSGGTVTLAIPGVPVTLDPVNQISHDWMVTSQAIFENLIEFDVDGEYKPQLAAAMPALSDDKRTYTFELRDDVVFQNGEPFTAEDVKYSFDWLLDPDNKAMRRPVFARIQEVNILSPTKVEFRLSEPYGPWLAFMTKCMGIFQKGSREANGPDFFRTAPVGVGTGPGIFEEWRPNEYISLVRNDKYYRDGLPAWDRLVVRQINEESTRVAYLMSGQVDLISAPPPKDFDRLSAMPMLEGAKRPTLGGWFAMNIDNTKAPFDDPNVRRAVSCAIDRESIATNVYYDLLSPAALPAPKDAWWYNADADAAASYDIERAQEFMAKSKYADGATFSLMVPSEPYLLDVRDAALVIQSQLAEIGLTMNLEVVEFQVMIQNAIKGTANTMFVNMSPGEPTYHLQNSLTPGQILSKSVKYDGPDMVALLKQGFAEPEQEKQKEIYLKLQDVLLRDMPLIWIGFVYAANIWRKGKPKDFTVNQGLTIVANEIVI</sequence>
<name>A0A8B2NHH0_9HYPH</name>
<evidence type="ECO:0000313" key="7">
    <source>
        <dbReference type="Proteomes" id="UP000249590"/>
    </source>
</evidence>
<dbReference type="InterPro" id="IPR039424">
    <property type="entry name" value="SBP_5"/>
</dbReference>
<evidence type="ECO:0000259" key="5">
    <source>
        <dbReference type="Pfam" id="PF00496"/>
    </source>
</evidence>
<organism evidence="6 7">
    <name type="scientific">Acuticoccus sediminis</name>
    <dbReference type="NCBI Taxonomy" id="2184697"/>
    <lineage>
        <taxon>Bacteria</taxon>
        <taxon>Pseudomonadati</taxon>
        <taxon>Pseudomonadota</taxon>
        <taxon>Alphaproteobacteria</taxon>
        <taxon>Hyphomicrobiales</taxon>
        <taxon>Amorphaceae</taxon>
        <taxon>Acuticoccus</taxon>
    </lineage>
</organism>
<dbReference type="Pfam" id="PF00496">
    <property type="entry name" value="SBP_bac_5"/>
    <property type="match status" value="1"/>
</dbReference>
<dbReference type="Proteomes" id="UP000249590">
    <property type="component" value="Unassembled WGS sequence"/>
</dbReference>
<dbReference type="GO" id="GO:0030288">
    <property type="term" value="C:outer membrane-bounded periplasmic space"/>
    <property type="evidence" value="ECO:0007669"/>
    <property type="project" value="UniProtKB-ARBA"/>
</dbReference>
<evidence type="ECO:0000313" key="6">
    <source>
        <dbReference type="EMBL" id="RAH97373.1"/>
    </source>
</evidence>
<proteinExistence type="inferred from homology"/>
<dbReference type="InterPro" id="IPR006311">
    <property type="entry name" value="TAT_signal"/>
</dbReference>
<dbReference type="CDD" id="cd00995">
    <property type="entry name" value="PBP2_NikA_DppA_OppA_like"/>
    <property type="match status" value="1"/>
</dbReference>
<dbReference type="Gene3D" id="3.10.105.10">
    <property type="entry name" value="Dipeptide-binding Protein, Domain 3"/>
    <property type="match status" value="1"/>
</dbReference>
<dbReference type="AlphaFoldDB" id="A0A8B2NHH0"/>
<dbReference type="PIRSF" id="PIRSF002741">
    <property type="entry name" value="MppA"/>
    <property type="match status" value="1"/>
</dbReference>
<comment type="caution">
    <text evidence="6">The sequence shown here is derived from an EMBL/GenBank/DDBJ whole genome shotgun (WGS) entry which is preliminary data.</text>
</comment>
<reference evidence="6 7" key="1">
    <citation type="submission" date="2018-05" db="EMBL/GenBank/DDBJ databases">
        <title>Acuticoccus sediminis sp. nov., isolated from deep-sea sediment of Indian Ocean.</title>
        <authorList>
            <person name="Liu X."/>
            <person name="Lai Q."/>
            <person name="Du Y."/>
            <person name="Sun F."/>
            <person name="Zhang X."/>
            <person name="Wang S."/>
            <person name="Shao Z."/>
        </authorList>
    </citation>
    <scope>NUCLEOTIDE SEQUENCE [LARGE SCALE GENOMIC DNA]</scope>
    <source>
        <strain evidence="6 7">PTG4-2</strain>
    </source>
</reference>
<evidence type="ECO:0000256" key="2">
    <source>
        <dbReference type="ARBA" id="ARBA00005695"/>
    </source>
</evidence>
<evidence type="ECO:0000256" key="1">
    <source>
        <dbReference type="ARBA" id="ARBA00004418"/>
    </source>
</evidence>
<accession>A0A8B2NHH0</accession>
<keyword evidence="7" id="KW-1185">Reference proteome</keyword>
<dbReference type="PROSITE" id="PS51318">
    <property type="entry name" value="TAT"/>
    <property type="match status" value="1"/>
</dbReference>
<dbReference type="EMBL" id="QHHQ01000009">
    <property type="protein sequence ID" value="RAH97373.1"/>
    <property type="molecule type" value="Genomic_DNA"/>
</dbReference>
<comment type="subcellular location">
    <subcellularLocation>
        <location evidence="1">Periplasm</location>
    </subcellularLocation>
</comment>
<keyword evidence="3" id="KW-0813">Transport</keyword>
<keyword evidence="4" id="KW-0732">Signal</keyword>
<comment type="similarity">
    <text evidence="2">Belongs to the bacterial solute-binding protein 5 family.</text>
</comment>
<dbReference type="RefSeq" id="WP_111351934.1">
    <property type="nucleotide sequence ID" value="NZ_QHHQ01000009.1"/>
</dbReference>
<dbReference type="InterPro" id="IPR000914">
    <property type="entry name" value="SBP_5_dom"/>
</dbReference>
<dbReference type="SUPFAM" id="SSF53850">
    <property type="entry name" value="Periplasmic binding protein-like II"/>
    <property type="match status" value="1"/>
</dbReference>
<dbReference type="Gene3D" id="3.90.76.10">
    <property type="entry name" value="Dipeptide-binding Protein, Domain 1"/>
    <property type="match status" value="1"/>
</dbReference>
<protein>
    <submittedName>
        <fullName evidence="6">ABC transporter substrate-binding protein</fullName>
    </submittedName>
</protein>
<dbReference type="GO" id="GO:1904680">
    <property type="term" value="F:peptide transmembrane transporter activity"/>
    <property type="evidence" value="ECO:0007669"/>
    <property type="project" value="TreeGrafter"/>
</dbReference>
<dbReference type="GO" id="GO:0043190">
    <property type="term" value="C:ATP-binding cassette (ABC) transporter complex"/>
    <property type="evidence" value="ECO:0007669"/>
    <property type="project" value="InterPro"/>
</dbReference>
<dbReference type="OrthoDB" id="9803988at2"/>
<feature type="domain" description="Solute-binding protein family 5" evidence="5">
    <location>
        <begin position="82"/>
        <end position="427"/>
    </location>
</feature>
<dbReference type="GO" id="GO:0015833">
    <property type="term" value="P:peptide transport"/>
    <property type="evidence" value="ECO:0007669"/>
    <property type="project" value="TreeGrafter"/>
</dbReference>
<dbReference type="PANTHER" id="PTHR30290:SF9">
    <property type="entry name" value="OLIGOPEPTIDE-BINDING PROTEIN APPA"/>
    <property type="match status" value="1"/>
</dbReference>
<gene>
    <name evidence="6" type="ORF">DLJ53_29700</name>
</gene>
<dbReference type="Gene3D" id="3.40.190.10">
    <property type="entry name" value="Periplasmic binding protein-like II"/>
    <property type="match status" value="1"/>
</dbReference>